<protein>
    <recommendedName>
        <fullName evidence="1">Pyrroloquinoline-quinone synthase</fullName>
        <ecNumber evidence="1">1.3.3.11</ecNumber>
    </recommendedName>
    <alternativeName>
        <fullName evidence="1">Coenzyme PQQ synthesis protein C</fullName>
    </alternativeName>
    <alternativeName>
        <fullName evidence="1">Pyrroloquinoline quinone biosynthesis protein C</fullName>
    </alternativeName>
</protein>
<dbReference type="Gene3D" id="1.20.910.10">
    <property type="entry name" value="Heme oxygenase-like"/>
    <property type="match status" value="1"/>
</dbReference>
<keyword evidence="1" id="KW-0884">PQQ biosynthesis</keyword>
<dbReference type="PANTHER" id="PTHR40279:SF3">
    <property type="entry name" value="4-AMINOBENZOATE SYNTHASE"/>
    <property type="match status" value="1"/>
</dbReference>
<dbReference type="KEGG" id="aber:BSR55_02000"/>
<dbReference type="EC" id="1.3.3.11" evidence="1"/>
<dbReference type="InterPro" id="IPR004305">
    <property type="entry name" value="Thiaminase-2/PQQC"/>
</dbReference>
<comment type="function">
    <text evidence="1">Ring cyclization and eight-electron oxidation of 3a-(2-amino-2-carboxyethyl)-4,5-dioxo-4,5,6,7,8,9-hexahydroquinoline-7,9-dicarboxylic-acid to PQQ.</text>
</comment>
<reference evidence="2" key="1">
    <citation type="submission" date="2022-02" db="EMBL/GenBank/DDBJ databases">
        <title>Characterization of Tn125 harboring carbapenem-resistant Acinetobacter bereziniae clinical isolates.</title>
        <authorList>
            <person name="Wong N.-K."/>
            <person name="Pan Q."/>
        </authorList>
    </citation>
    <scope>NUCLEOTIDE SEQUENCE</scope>
    <source>
        <strain evidence="2">GD03393</strain>
    </source>
</reference>
<proteinExistence type="inferred from homology"/>
<gene>
    <name evidence="1 2" type="primary">pqqC</name>
    <name evidence="2" type="ORF">I9054_019670</name>
</gene>
<evidence type="ECO:0000313" key="3">
    <source>
        <dbReference type="Proteomes" id="UP000644140"/>
    </source>
</evidence>
<dbReference type="InterPro" id="IPR011845">
    <property type="entry name" value="PqqC"/>
</dbReference>
<accession>A0A3R9YYQ0</accession>
<comment type="pathway">
    <text evidence="1">Cofactor biosynthesis; pyrroloquinoline quinone biosynthesis.</text>
</comment>
<dbReference type="NCBIfam" id="TIGR02111">
    <property type="entry name" value="PQQ_syn_pqqC"/>
    <property type="match status" value="1"/>
</dbReference>
<dbReference type="InterPro" id="IPR039068">
    <property type="entry name" value="PqqC-like"/>
</dbReference>
<dbReference type="Pfam" id="PF03070">
    <property type="entry name" value="TENA_THI-4"/>
    <property type="match status" value="1"/>
</dbReference>
<dbReference type="GO" id="GO:0018189">
    <property type="term" value="P:pyrroloquinoline quinone biosynthetic process"/>
    <property type="evidence" value="ECO:0007669"/>
    <property type="project" value="UniProtKB-UniRule"/>
</dbReference>
<keyword evidence="1 2" id="KW-0560">Oxidoreductase</keyword>
<dbReference type="EMBL" id="CP092085">
    <property type="protein sequence ID" value="UUN97516.1"/>
    <property type="molecule type" value="Genomic_DNA"/>
</dbReference>
<comment type="catalytic activity">
    <reaction evidence="1">
        <text>6-(2-amino-2-carboxyethyl)-7,8-dioxo-1,2,3,4,7,8-hexahydroquinoline-2,4-dicarboxylate + 3 O2 = pyrroloquinoline quinone + 2 H2O2 + 2 H2O + H(+)</text>
        <dbReference type="Rhea" id="RHEA:10692"/>
        <dbReference type="ChEBI" id="CHEBI:15377"/>
        <dbReference type="ChEBI" id="CHEBI:15378"/>
        <dbReference type="ChEBI" id="CHEBI:15379"/>
        <dbReference type="ChEBI" id="CHEBI:16240"/>
        <dbReference type="ChEBI" id="CHEBI:58442"/>
        <dbReference type="ChEBI" id="CHEBI:58778"/>
        <dbReference type="EC" id="1.3.3.11"/>
    </reaction>
</comment>
<dbReference type="GeneID" id="69460784"/>
<comment type="similarity">
    <text evidence="1">Belongs to the PqqC family.</text>
</comment>
<dbReference type="PANTHER" id="PTHR40279">
    <property type="entry name" value="PQQC-LIKE PROTEIN"/>
    <property type="match status" value="1"/>
</dbReference>
<evidence type="ECO:0000256" key="1">
    <source>
        <dbReference type="HAMAP-Rule" id="MF_00654"/>
    </source>
</evidence>
<dbReference type="HAMAP" id="MF_00654">
    <property type="entry name" value="PQQ_syn_PqqC"/>
    <property type="match status" value="1"/>
</dbReference>
<evidence type="ECO:0000313" key="2">
    <source>
        <dbReference type="EMBL" id="UUN97516.1"/>
    </source>
</evidence>
<dbReference type="GO" id="GO:0033732">
    <property type="term" value="F:pyrroloquinoline-quinone synthase activity"/>
    <property type="evidence" value="ECO:0007669"/>
    <property type="project" value="UniProtKB-EC"/>
</dbReference>
<dbReference type="AlphaFoldDB" id="A0A3R9YYQ0"/>
<dbReference type="InterPro" id="IPR016084">
    <property type="entry name" value="Haem_Oase-like_multi-hlx"/>
</dbReference>
<sequence length="252" mass="29646">MNQIPKALTLEEFKQAIIDKGQYYHIYHPFHVMMSEGKASQQQIQAWVANRFYYQINIPLKDAAIMANCPDQRVRQEWIQRMIDQDGTYPDGGGREAWLCLAEAVGLRREQVISEELVLPGVRFAVDAYVNFARRASWREAASSSLTELFAPKIHQSRLDSWPKHYPWIDDQGYQYFRSRLSQARRDVEHGLTITLDSFTSYEQQQRMLEILQFKLDVLWSILDALTLAYIHHEAPYHTVTKQRVWHKGLFR</sequence>
<dbReference type="Proteomes" id="UP000644140">
    <property type="component" value="Chromosome"/>
</dbReference>
<organism evidence="2 3">
    <name type="scientific">Acinetobacter bereziniae</name>
    <name type="common">Acinetobacter genomosp. 10</name>
    <dbReference type="NCBI Taxonomy" id="106648"/>
    <lineage>
        <taxon>Bacteria</taxon>
        <taxon>Pseudomonadati</taxon>
        <taxon>Pseudomonadota</taxon>
        <taxon>Gammaproteobacteria</taxon>
        <taxon>Moraxellales</taxon>
        <taxon>Moraxellaceae</taxon>
        <taxon>Acinetobacter</taxon>
    </lineage>
</organism>
<name>A0A3R9YYQ0_ACIBZ</name>
<dbReference type="RefSeq" id="WP_005034221.1">
    <property type="nucleotide sequence ID" value="NZ_BBLJ01000056.1"/>
</dbReference>
<dbReference type="SUPFAM" id="SSF48613">
    <property type="entry name" value="Heme oxygenase-like"/>
    <property type="match status" value="1"/>
</dbReference>